<gene>
    <name evidence="3" type="ORF">PSNMU_V1.4_AUG-EV-PASAV3_0091470</name>
</gene>
<feature type="compositionally biased region" description="Low complexity" evidence="1">
    <location>
        <begin position="20"/>
        <end position="30"/>
    </location>
</feature>
<dbReference type="OrthoDB" id="196021at2759"/>
<keyword evidence="2" id="KW-0472">Membrane</keyword>
<protein>
    <submittedName>
        <fullName evidence="3">Uncharacterized protein</fullName>
    </submittedName>
</protein>
<accession>A0A448ZJH6</accession>
<keyword evidence="2" id="KW-0812">Transmembrane</keyword>
<dbReference type="Proteomes" id="UP000291116">
    <property type="component" value="Unassembled WGS sequence"/>
</dbReference>
<sequence>MDAPRGDGDRELRRPLLPRNKNNNANANANTRSDGPGGDEEALILEEWNASVSEFLARDGSEENSRCYCCPSFDGVPEGGRSGGDDPSESESSGGGELPRNYLPEAAPSRGALCGTLSRMMRSTLLPDCEPTLGSYYVRSGSSDESNNNNENEGELYQRRPRRVVDGVGVVRFAKFAGLTLASIALVRCVVVREFPDHDRYLRLWQVFFYEGDSILRDLCVFFVVGRMHLRPGVDCIEWVLVALVANVYFECQGYLPWMQHAVTLYEMHCLWPWQLWAFAVLVACAFVGVVVAHAFVASKPSKAIAWIKLAELLVCAGVFLAPVVSSPYFHLHHWFAGWLLGMHANLHDRWWSRATMAYCWGMYVNGIAVYGRDPLLTCDYARFLSEDQGCPVAPMAAVGYAAPSRDGGGGGWWWWWPASLAGAAGVDGLQPADWRNCSSSGYHP</sequence>
<keyword evidence="4" id="KW-1185">Reference proteome</keyword>
<feature type="transmembrane region" description="Helical" evidence="2">
    <location>
        <begin position="310"/>
        <end position="331"/>
    </location>
</feature>
<feature type="compositionally biased region" description="Basic and acidic residues" evidence="1">
    <location>
        <begin position="1"/>
        <end position="14"/>
    </location>
</feature>
<dbReference type="AlphaFoldDB" id="A0A448ZJH6"/>
<reference evidence="3 4" key="1">
    <citation type="submission" date="2019-01" db="EMBL/GenBank/DDBJ databases">
        <authorList>
            <person name="Ferrante I. M."/>
        </authorList>
    </citation>
    <scope>NUCLEOTIDE SEQUENCE [LARGE SCALE GENOMIC DNA]</scope>
    <source>
        <strain evidence="3 4">B856</strain>
    </source>
</reference>
<evidence type="ECO:0000256" key="2">
    <source>
        <dbReference type="SAM" id="Phobius"/>
    </source>
</evidence>
<keyword evidence="2" id="KW-1133">Transmembrane helix</keyword>
<feature type="transmembrane region" description="Helical" evidence="2">
    <location>
        <begin position="351"/>
        <end position="371"/>
    </location>
</feature>
<evidence type="ECO:0000313" key="4">
    <source>
        <dbReference type="Proteomes" id="UP000291116"/>
    </source>
</evidence>
<dbReference type="EMBL" id="CAACVS010000419">
    <property type="protein sequence ID" value="VEU42193.1"/>
    <property type="molecule type" value="Genomic_DNA"/>
</dbReference>
<feature type="region of interest" description="Disordered" evidence="1">
    <location>
        <begin position="1"/>
        <end position="41"/>
    </location>
</feature>
<name>A0A448ZJH6_9STRA</name>
<evidence type="ECO:0000313" key="3">
    <source>
        <dbReference type="EMBL" id="VEU42193.1"/>
    </source>
</evidence>
<proteinExistence type="predicted"/>
<evidence type="ECO:0000256" key="1">
    <source>
        <dbReference type="SAM" id="MobiDB-lite"/>
    </source>
</evidence>
<feature type="region of interest" description="Disordered" evidence="1">
    <location>
        <begin position="78"/>
        <end position="104"/>
    </location>
</feature>
<feature type="transmembrane region" description="Helical" evidence="2">
    <location>
        <begin position="276"/>
        <end position="298"/>
    </location>
</feature>
<organism evidence="3 4">
    <name type="scientific">Pseudo-nitzschia multistriata</name>
    <dbReference type="NCBI Taxonomy" id="183589"/>
    <lineage>
        <taxon>Eukaryota</taxon>
        <taxon>Sar</taxon>
        <taxon>Stramenopiles</taxon>
        <taxon>Ochrophyta</taxon>
        <taxon>Bacillariophyta</taxon>
        <taxon>Bacillariophyceae</taxon>
        <taxon>Bacillariophycidae</taxon>
        <taxon>Bacillariales</taxon>
        <taxon>Bacillariaceae</taxon>
        <taxon>Pseudo-nitzschia</taxon>
    </lineage>
</organism>